<dbReference type="Gene3D" id="3.40.50.11350">
    <property type="match status" value="1"/>
</dbReference>
<evidence type="ECO:0000256" key="4">
    <source>
        <dbReference type="ARBA" id="ARBA00023253"/>
    </source>
</evidence>
<dbReference type="PANTHER" id="PTHR11178">
    <property type="entry name" value="IRON-SULFUR CLUSTER SCAFFOLD PROTEIN NFU-RELATED"/>
    <property type="match status" value="1"/>
</dbReference>
<keyword evidence="3" id="KW-0808">Transferase</keyword>
<sequence>MQVSAAAAPTTEVLSRGSVERVLEDVRPFLVADGGDVRVVGVEEGVVSLELEGACAGCPSSGATMAMGVEHCLRAAFGQAIASIRLEGPQALAARPDPWRLDAQALPGDARLPTDFDPGAYAAYHPELGLANASAAAAHYLAEGRAAGRLAHRLRLVLRYTACTGLINQHYSHVAALSLASALGAEVVLPPAVCRDSFAHYFSVFKEKNEVRWSPVPLSSLLDVPALTEYWAARGLHIHATPALTPFPDLTQPGVAFPLYDQPGVDPALVTRLENVYLKNLELRDLVELARAAVVSKSRERLLATAVGSNSSASVRLADALPYVVLDLPCSFFMLRTLSDLGLVSRVARSLAFSPELEALGARLAYAVSRAGSAPFNGVHLRIEKDARDWAMIMGGQQVVWKGYVRTMRELGLNETARLYAASGMLTYGASDDMRRTVAYLRHKRVCSQIHHKEMYIPKRDMEKLNSEQKALLDFIVLAKSRLFVGFGSSTFSFYVREYRSLMGMSRTTSALVDASIIGTDALFASAGTVA</sequence>
<dbReference type="GO" id="GO:0005506">
    <property type="term" value="F:iron ion binding"/>
    <property type="evidence" value="ECO:0007669"/>
    <property type="project" value="InterPro"/>
</dbReference>
<dbReference type="PANTHER" id="PTHR11178:SF15">
    <property type="entry name" value="NIFU-LIKE PROTEIN 1, CHLOROPLASTIC"/>
    <property type="match status" value="1"/>
</dbReference>
<comment type="similarity">
    <text evidence="2">Belongs to the glycosyltransferase GT106 family.</text>
</comment>
<reference evidence="8" key="1">
    <citation type="submission" date="2021-01" db="EMBL/GenBank/DDBJ databases">
        <authorList>
            <person name="Eckstrom K.M.E."/>
        </authorList>
    </citation>
    <scope>NUCLEOTIDE SEQUENCE</scope>
    <source>
        <strain evidence="8">UVCC 0001</strain>
    </source>
</reference>
<dbReference type="GO" id="GO:0016740">
    <property type="term" value="F:transferase activity"/>
    <property type="evidence" value="ECO:0007669"/>
    <property type="project" value="UniProtKB-KW"/>
</dbReference>
<evidence type="ECO:0000256" key="2">
    <source>
        <dbReference type="ARBA" id="ARBA00007737"/>
    </source>
</evidence>
<dbReference type="CDD" id="cd11296">
    <property type="entry name" value="O-FucT_like"/>
    <property type="match status" value="1"/>
</dbReference>
<name>A0AAD9IFU2_PROWI</name>
<evidence type="ECO:0000256" key="1">
    <source>
        <dbReference type="ARBA" id="ARBA00006420"/>
    </source>
</evidence>
<organism evidence="8 9">
    <name type="scientific">Prototheca wickerhamii</name>
    <dbReference type="NCBI Taxonomy" id="3111"/>
    <lineage>
        <taxon>Eukaryota</taxon>
        <taxon>Viridiplantae</taxon>
        <taxon>Chlorophyta</taxon>
        <taxon>core chlorophytes</taxon>
        <taxon>Trebouxiophyceae</taxon>
        <taxon>Chlorellales</taxon>
        <taxon>Chlorellaceae</taxon>
        <taxon>Prototheca</taxon>
    </lineage>
</organism>
<proteinExistence type="inferred from homology"/>
<evidence type="ECO:0000313" key="9">
    <source>
        <dbReference type="Proteomes" id="UP001255856"/>
    </source>
</evidence>
<evidence type="ECO:0000259" key="7">
    <source>
        <dbReference type="Pfam" id="PF01106"/>
    </source>
</evidence>
<comment type="caution">
    <text evidence="8">The sequence shown here is derived from an EMBL/GenBank/DDBJ whole genome shotgun (WGS) entry which is preliminary data.</text>
</comment>
<dbReference type="InterPro" id="IPR034904">
    <property type="entry name" value="FSCA_dom_sf"/>
</dbReference>
<dbReference type="GO" id="GO:0016226">
    <property type="term" value="P:iron-sulfur cluster assembly"/>
    <property type="evidence" value="ECO:0007669"/>
    <property type="project" value="InterPro"/>
</dbReference>
<keyword evidence="9" id="KW-1185">Reference proteome</keyword>
<evidence type="ECO:0000256" key="6">
    <source>
        <dbReference type="ARBA" id="ARBA00030350"/>
    </source>
</evidence>
<dbReference type="Pfam" id="PF10250">
    <property type="entry name" value="O-FucT"/>
    <property type="match status" value="1"/>
</dbReference>
<evidence type="ECO:0000256" key="3">
    <source>
        <dbReference type="ARBA" id="ARBA00022679"/>
    </source>
</evidence>
<dbReference type="GO" id="GO:0005739">
    <property type="term" value="C:mitochondrion"/>
    <property type="evidence" value="ECO:0007669"/>
    <property type="project" value="TreeGrafter"/>
</dbReference>
<dbReference type="Proteomes" id="UP001255856">
    <property type="component" value="Unassembled WGS sequence"/>
</dbReference>
<gene>
    <name evidence="8" type="ORF">QBZ16_000869</name>
</gene>
<dbReference type="SUPFAM" id="SSF117916">
    <property type="entry name" value="Fe-S cluster assembly (FSCA) domain-like"/>
    <property type="match status" value="1"/>
</dbReference>
<dbReference type="GO" id="GO:0006004">
    <property type="term" value="P:fucose metabolic process"/>
    <property type="evidence" value="ECO:0007669"/>
    <property type="project" value="UniProtKB-KW"/>
</dbReference>
<dbReference type="InterPro" id="IPR001075">
    <property type="entry name" value="NIF_FeS_clus_asmbl_NifU_C"/>
</dbReference>
<dbReference type="EMBL" id="JASFZW010000010">
    <property type="protein sequence ID" value="KAK2076344.1"/>
    <property type="molecule type" value="Genomic_DNA"/>
</dbReference>
<keyword evidence="4" id="KW-0294">Fucose metabolism</keyword>
<dbReference type="Pfam" id="PF01106">
    <property type="entry name" value="NifU"/>
    <property type="match status" value="1"/>
</dbReference>
<dbReference type="GO" id="GO:0051536">
    <property type="term" value="F:iron-sulfur cluster binding"/>
    <property type="evidence" value="ECO:0007669"/>
    <property type="project" value="InterPro"/>
</dbReference>
<evidence type="ECO:0000313" key="8">
    <source>
        <dbReference type="EMBL" id="KAK2076344.1"/>
    </source>
</evidence>
<feature type="domain" description="NIF system FeS cluster assembly NifU C-terminal" evidence="7">
    <location>
        <begin position="19"/>
        <end position="79"/>
    </location>
</feature>
<keyword evidence="5" id="KW-0119">Carbohydrate metabolism</keyword>
<comment type="similarity">
    <text evidence="1">Belongs to the NifU family.</text>
</comment>
<accession>A0AAD9IFU2</accession>
<protein>
    <recommendedName>
        <fullName evidence="6">O-fucosyltransferase family protein</fullName>
    </recommendedName>
</protein>
<dbReference type="AlphaFoldDB" id="A0AAD9IFU2"/>
<dbReference type="Gene3D" id="3.30.300.130">
    <property type="entry name" value="Fe-S cluster assembly (FSCA)"/>
    <property type="match status" value="1"/>
</dbReference>
<dbReference type="InterPro" id="IPR019378">
    <property type="entry name" value="GDP-Fuc_O-FucTrfase"/>
</dbReference>
<evidence type="ECO:0000256" key="5">
    <source>
        <dbReference type="ARBA" id="ARBA00023277"/>
    </source>
</evidence>